<organism evidence="1 2">
    <name type="scientific">Rangifer tarandus platyrhynchus</name>
    <name type="common">Svalbard reindeer</name>
    <dbReference type="NCBI Taxonomy" id="3082113"/>
    <lineage>
        <taxon>Eukaryota</taxon>
        <taxon>Metazoa</taxon>
        <taxon>Chordata</taxon>
        <taxon>Craniata</taxon>
        <taxon>Vertebrata</taxon>
        <taxon>Euteleostomi</taxon>
        <taxon>Mammalia</taxon>
        <taxon>Eutheria</taxon>
        <taxon>Laurasiatheria</taxon>
        <taxon>Artiodactyla</taxon>
        <taxon>Ruminantia</taxon>
        <taxon>Pecora</taxon>
        <taxon>Cervidae</taxon>
        <taxon>Odocoileinae</taxon>
        <taxon>Rangifer</taxon>
    </lineage>
</organism>
<sequence>MREGDALLPNARQPAGDESVPPSSLWVSPGARAGLSLEETPPLAAFGPTSPARDSRSGPSPPSVRGDLGPALGGVALGARTPPPRIKARAGEGRGLRAGPRKKRTPEEAEEKQEEEGVRGGELPPERSSFELGTRGPPFPFGDDERGRVVHPLLCFGKISAASRCYLNARFLVPSQSGEKLETLGDAGTDNAGAAGTGLEGLRARCEPLGGPRKALPTTRAPMRRPGGHDQGWAAWTAGNAPPPPFQSPELPLLEGAVLISRLTLHATDKSGHLGASVHHMPSGGTSGCGPAAERTSLAVGTDKNCLTAPNFALPGLKRGSTGCGRPPALACAPAFGKDPPRR</sequence>
<evidence type="ECO:0000313" key="1">
    <source>
        <dbReference type="EMBL" id="CAN0529550.1"/>
    </source>
</evidence>
<dbReference type="EMBL" id="OX596089">
    <property type="protein sequence ID" value="CAN0529550.1"/>
    <property type="molecule type" value="Genomic_DNA"/>
</dbReference>
<proteinExistence type="predicted"/>
<name>A0AC60A169_RANTA</name>
<evidence type="ECO:0000313" key="2">
    <source>
        <dbReference type="Proteomes" id="UP001162501"/>
    </source>
</evidence>
<reference evidence="1" key="1">
    <citation type="submission" date="2023-05" db="EMBL/GenBank/DDBJ databases">
        <authorList>
            <consortium name="ELIXIR-Norway"/>
        </authorList>
    </citation>
    <scope>NUCLEOTIDE SEQUENCE</scope>
</reference>
<gene>
    <name evidence="1" type="ORF">MRATA1EN22A_LOCUS24472</name>
</gene>
<protein>
    <submittedName>
        <fullName evidence="1">Uncharacterized protein</fullName>
    </submittedName>
</protein>
<accession>A0AC60A169</accession>
<reference evidence="1" key="2">
    <citation type="submission" date="2025-03" db="EMBL/GenBank/DDBJ databases">
        <authorList>
            <consortium name="ELIXIR-Norway"/>
            <consortium name="Elixir Norway"/>
        </authorList>
    </citation>
    <scope>NUCLEOTIDE SEQUENCE</scope>
</reference>
<dbReference type="Proteomes" id="UP001162501">
    <property type="component" value="Chromosome 5"/>
</dbReference>